<dbReference type="AlphaFoldDB" id="A0A8H6GV74"/>
<keyword evidence="3 8" id="KW-0732">Signal</keyword>
<name>A0A8H6GV74_FUSOX</name>
<dbReference type="GO" id="GO:0031505">
    <property type="term" value="P:fungal-type cell wall organization"/>
    <property type="evidence" value="ECO:0007669"/>
    <property type="project" value="TreeGrafter"/>
</dbReference>
<dbReference type="PROSITE" id="PS51767">
    <property type="entry name" value="PEPTIDASE_A1"/>
    <property type="match status" value="1"/>
</dbReference>
<comment type="similarity">
    <text evidence="1">Belongs to the peptidase A1 family.</text>
</comment>
<dbReference type="Pfam" id="PF00026">
    <property type="entry name" value="Asp"/>
    <property type="match status" value="1"/>
</dbReference>
<keyword evidence="4" id="KW-0064">Aspartyl protease</keyword>
<evidence type="ECO:0000256" key="2">
    <source>
        <dbReference type="ARBA" id="ARBA00022670"/>
    </source>
</evidence>
<dbReference type="GO" id="GO:0005576">
    <property type="term" value="C:extracellular region"/>
    <property type="evidence" value="ECO:0007669"/>
    <property type="project" value="TreeGrafter"/>
</dbReference>
<feature type="transmembrane region" description="Helical" evidence="7">
    <location>
        <begin position="440"/>
        <end position="458"/>
    </location>
</feature>
<dbReference type="Gene3D" id="2.40.70.10">
    <property type="entry name" value="Acid Proteases"/>
    <property type="match status" value="3"/>
</dbReference>
<evidence type="ECO:0000256" key="3">
    <source>
        <dbReference type="ARBA" id="ARBA00022729"/>
    </source>
</evidence>
<evidence type="ECO:0000256" key="6">
    <source>
        <dbReference type="ARBA" id="ARBA00023145"/>
    </source>
</evidence>
<keyword evidence="7" id="KW-1133">Transmembrane helix</keyword>
<dbReference type="GO" id="GO:0006508">
    <property type="term" value="P:proteolysis"/>
    <property type="evidence" value="ECO:0007669"/>
    <property type="project" value="UniProtKB-KW"/>
</dbReference>
<dbReference type="InterPro" id="IPR021109">
    <property type="entry name" value="Peptidase_aspartic_dom_sf"/>
</dbReference>
<proteinExistence type="inferred from homology"/>
<keyword evidence="7" id="KW-0812">Transmembrane</keyword>
<dbReference type="EMBL" id="JACDXP010000004">
    <property type="protein sequence ID" value="KAF6525008.1"/>
    <property type="molecule type" value="Genomic_DNA"/>
</dbReference>
<dbReference type="PRINTS" id="PR00792">
    <property type="entry name" value="PEPSIN"/>
</dbReference>
<dbReference type="InterPro" id="IPR001461">
    <property type="entry name" value="Aspartic_peptidase_A1"/>
</dbReference>
<feature type="signal peptide" evidence="8">
    <location>
        <begin position="1"/>
        <end position="18"/>
    </location>
</feature>
<dbReference type="PANTHER" id="PTHR47965">
    <property type="entry name" value="ASPARTYL PROTEASE-RELATED"/>
    <property type="match status" value="1"/>
</dbReference>
<evidence type="ECO:0000259" key="9">
    <source>
        <dbReference type="PROSITE" id="PS51767"/>
    </source>
</evidence>
<evidence type="ECO:0000256" key="8">
    <source>
        <dbReference type="SAM" id="SignalP"/>
    </source>
</evidence>
<sequence length="460" mass="49890">MKGSSLVLSSTLLSCVNALQLHKRHNPPIVSVNFEKRTKGVFPGHEKRGNDEIAEMKVDQQGVLYWANFTIGNPPQRLSAEIDTGSSDSIILTNQIETCVWEGTYANDTFTLGSSTLESLQFVSVSEYNATTNGITSTFGVGLYTREHAEINYPNFPYALAEAGEINTPAFSLWLDNKTHGEFLFGGVNKAKYTGLLVSYPVAFDNQIGLQDRALVVMTSFGTTFDGKTSDLDFEPRPVLLESGTVQSRLTLNMTLHLIKTMKISFDEKLGAVAPCETSSKETLDFTFGDLTIKVSFANFLGSTNVKAGVDGVAYCQVVYYDDATNIMLDDDFLRGTCVFYGWANMEIPLAQYKSEEAEDDILEIIRDVPGASAATGVPRRYLKYDQPAESAGTAIPKELPTVTVTPISTATGSVTSSAALLSTAAETGDVEDSGATGSLLANLMYMMLIAFVFNVVIHA</sequence>
<evidence type="ECO:0000256" key="4">
    <source>
        <dbReference type="ARBA" id="ARBA00022750"/>
    </source>
</evidence>
<keyword evidence="7" id="KW-0472">Membrane</keyword>
<evidence type="ECO:0000313" key="10">
    <source>
        <dbReference type="EMBL" id="KAF6525008.1"/>
    </source>
</evidence>
<evidence type="ECO:0000256" key="7">
    <source>
        <dbReference type="SAM" id="Phobius"/>
    </source>
</evidence>
<reference evidence="10 11" key="1">
    <citation type="journal article" date="2020" name="bioRxiv">
        <title>A chromosome-scale genome assembly for the Fusarium oxysporum strain Fo5176 to establish a model Arabidopsis-fungal pathosystem.</title>
        <authorList>
            <person name="Fokkens L."/>
            <person name="Guo L."/>
            <person name="Dora S."/>
            <person name="Wang B."/>
            <person name="Ye K."/>
            <person name="Sanchez-Rodriguez C."/>
            <person name="Croll D."/>
        </authorList>
    </citation>
    <scope>NUCLEOTIDE SEQUENCE [LARGE SCALE GENOMIC DNA]</scope>
    <source>
        <strain evidence="10 11">Fo5176</strain>
    </source>
</reference>
<dbReference type="SUPFAM" id="SSF50630">
    <property type="entry name" value="Acid proteases"/>
    <property type="match status" value="1"/>
</dbReference>
<dbReference type="PROSITE" id="PS51257">
    <property type="entry name" value="PROKAR_LIPOPROTEIN"/>
    <property type="match status" value="1"/>
</dbReference>
<protein>
    <recommendedName>
        <fullName evidence="9">Peptidase A1 domain-containing protein</fullName>
    </recommendedName>
</protein>
<keyword evidence="6" id="KW-0865">Zymogen</keyword>
<dbReference type="InterPro" id="IPR033121">
    <property type="entry name" value="PEPTIDASE_A1"/>
</dbReference>
<dbReference type="GO" id="GO:0009277">
    <property type="term" value="C:fungal-type cell wall"/>
    <property type="evidence" value="ECO:0007669"/>
    <property type="project" value="TreeGrafter"/>
</dbReference>
<accession>A0A8H6GV74</accession>
<dbReference type="GO" id="GO:0004190">
    <property type="term" value="F:aspartic-type endopeptidase activity"/>
    <property type="evidence" value="ECO:0007669"/>
    <property type="project" value="UniProtKB-KW"/>
</dbReference>
<feature type="chain" id="PRO_5034856937" description="Peptidase A1 domain-containing protein" evidence="8">
    <location>
        <begin position="19"/>
        <end position="460"/>
    </location>
</feature>
<organism evidence="10 11">
    <name type="scientific">Fusarium oxysporum f. sp. conglutinans</name>
    <dbReference type="NCBI Taxonomy" id="100902"/>
    <lineage>
        <taxon>Eukaryota</taxon>
        <taxon>Fungi</taxon>
        <taxon>Dikarya</taxon>
        <taxon>Ascomycota</taxon>
        <taxon>Pezizomycotina</taxon>
        <taxon>Sordariomycetes</taxon>
        <taxon>Hypocreomycetidae</taxon>
        <taxon>Hypocreales</taxon>
        <taxon>Nectriaceae</taxon>
        <taxon>Fusarium</taxon>
        <taxon>Fusarium oxysporum species complex</taxon>
    </lineage>
</organism>
<evidence type="ECO:0000256" key="1">
    <source>
        <dbReference type="ARBA" id="ARBA00007447"/>
    </source>
</evidence>
<evidence type="ECO:0000256" key="5">
    <source>
        <dbReference type="ARBA" id="ARBA00022801"/>
    </source>
</evidence>
<dbReference type="Proteomes" id="UP000593570">
    <property type="component" value="Unassembled WGS sequence"/>
</dbReference>
<feature type="domain" description="Peptidase A1" evidence="9">
    <location>
        <begin position="42"/>
        <end position="351"/>
    </location>
</feature>
<keyword evidence="5" id="KW-0378">Hydrolase</keyword>
<gene>
    <name evidence="10" type="ORF">HZS61_010803</name>
</gene>
<keyword evidence="2" id="KW-0645">Protease</keyword>
<comment type="caution">
    <text evidence="10">The sequence shown here is derived from an EMBL/GenBank/DDBJ whole genome shotgun (WGS) entry which is preliminary data.</text>
</comment>
<dbReference type="PANTHER" id="PTHR47965:SF12">
    <property type="entry name" value="ASPARTIC PROTEINASE 3-RELATED"/>
    <property type="match status" value="1"/>
</dbReference>
<evidence type="ECO:0000313" key="11">
    <source>
        <dbReference type="Proteomes" id="UP000593570"/>
    </source>
</evidence>